<dbReference type="AlphaFoldDB" id="A0A9N9AQ66"/>
<dbReference type="EMBL" id="CAJVPK010000677">
    <property type="protein sequence ID" value="CAG8538991.1"/>
    <property type="molecule type" value="Genomic_DNA"/>
</dbReference>
<organism evidence="1 2">
    <name type="scientific">Diversispora eburnea</name>
    <dbReference type="NCBI Taxonomy" id="1213867"/>
    <lineage>
        <taxon>Eukaryota</taxon>
        <taxon>Fungi</taxon>
        <taxon>Fungi incertae sedis</taxon>
        <taxon>Mucoromycota</taxon>
        <taxon>Glomeromycotina</taxon>
        <taxon>Glomeromycetes</taxon>
        <taxon>Diversisporales</taxon>
        <taxon>Diversisporaceae</taxon>
        <taxon>Diversispora</taxon>
    </lineage>
</organism>
<dbReference type="Proteomes" id="UP000789706">
    <property type="component" value="Unassembled WGS sequence"/>
</dbReference>
<dbReference type="OrthoDB" id="2555515at2759"/>
<sequence>MNALMEKIKAEQKEKADTITGNTYIMLTPEENIEELCDVVEDQDVDKEGLSRNVEGEQIMVPSFKIWEEEVDDKSNNALEEDTSDAKYAKLHYRHELAEKKLRHREQEILAYERYQQQLAVEQLQNTDSKQLRSVDAFRNKAEEKLAKYDRLLGLRESIKETKMVKPEKNNGHIMVEVVILIKPRMLIAKYQPLTKFSRPQVHKQITIMPQEIPARLLKKKAFSLPRSIFGKIMKERENLRRPNKTRSNH</sequence>
<keyword evidence="2" id="KW-1185">Reference proteome</keyword>
<proteinExistence type="predicted"/>
<reference evidence="1" key="1">
    <citation type="submission" date="2021-06" db="EMBL/GenBank/DDBJ databases">
        <authorList>
            <person name="Kallberg Y."/>
            <person name="Tangrot J."/>
            <person name="Rosling A."/>
        </authorList>
    </citation>
    <scope>NUCLEOTIDE SEQUENCE</scope>
    <source>
        <strain evidence="1">AZ414A</strain>
    </source>
</reference>
<comment type="caution">
    <text evidence="1">The sequence shown here is derived from an EMBL/GenBank/DDBJ whole genome shotgun (WGS) entry which is preliminary data.</text>
</comment>
<name>A0A9N9AQ66_9GLOM</name>
<evidence type="ECO:0000313" key="1">
    <source>
        <dbReference type="EMBL" id="CAG8538991.1"/>
    </source>
</evidence>
<gene>
    <name evidence="1" type="ORF">DEBURN_LOCUS6514</name>
</gene>
<accession>A0A9N9AQ66</accession>
<protein>
    <submittedName>
        <fullName evidence="1">8066_t:CDS:1</fullName>
    </submittedName>
</protein>
<evidence type="ECO:0000313" key="2">
    <source>
        <dbReference type="Proteomes" id="UP000789706"/>
    </source>
</evidence>